<comment type="similarity">
    <text evidence="1">Belongs to the cyclic amide hydrolase (CyAH) family.</text>
</comment>
<evidence type="ECO:0000256" key="1">
    <source>
        <dbReference type="ARBA" id="ARBA00010947"/>
    </source>
</evidence>
<keyword evidence="2" id="KW-0378">Hydrolase</keyword>
<dbReference type="InterPro" id="IPR043007">
    <property type="entry name" value="AtzD/Barbiturase_RUC"/>
</dbReference>
<name>A0ABP7NHC6_9GAMM</name>
<comment type="caution">
    <text evidence="3">The sequence shown here is derived from an EMBL/GenBank/DDBJ whole genome shotgun (WGS) entry which is preliminary data.</text>
</comment>
<keyword evidence="4" id="KW-1185">Reference proteome</keyword>
<dbReference type="Gene3D" id="3.30.1330.180">
    <property type="entry name" value="Cyanuric acid hydrolase/Barbiturase, RU B"/>
    <property type="match status" value="1"/>
</dbReference>
<dbReference type="NCBIfam" id="TIGR02714">
    <property type="entry name" value="amido_AtzD_TrzD"/>
    <property type="match status" value="1"/>
</dbReference>
<dbReference type="Pfam" id="PF09663">
    <property type="entry name" value="Amido_AtzD_TrzD"/>
    <property type="match status" value="1"/>
</dbReference>
<dbReference type="Gene3D" id="3.30.1330.170">
    <property type="entry name" value="Cyanuric acid hydrolase/Barbiturase, RU A"/>
    <property type="match status" value="1"/>
</dbReference>
<dbReference type="InterPro" id="IPR043006">
    <property type="entry name" value="AtzD/Barbiturase_RUB"/>
</dbReference>
<reference evidence="4" key="1">
    <citation type="journal article" date="2019" name="Int. J. Syst. Evol. Microbiol.">
        <title>The Global Catalogue of Microorganisms (GCM) 10K type strain sequencing project: providing services to taxonomists for standard genome sequencing and annotation.</title>
        <authorList>
            <consortium name="The Broad Institute Genomics Platform"/>
            <consortium name="The Broad Institute Genome Sequencing Center for Infectious Disease"/>
            <person name="Wu L."/>
            <person name="Ma J."/>
        </authorList>
    </citation>
    <scope>NUCLEOTIDE SEQUENCE [LARGE SCALE GENOMIC DNA]</scope>
    <source>
        <strain evidence="4">JCM 17555</strain>
    </source>
</reference>
<evidence type="ECO:0000256" key="2">
    <source>
        <dbReference type="ARBA" id="ARBA00022801"/>
    </source>
</evidence>
<accession>A0ABP7NHC6</accession>
<evidence type="ECO:0000313" key="4">
    <source>
        <dbReference type="Proteomes" id="UP001501337"/>
    </source>
</evidence>
<dbReference type="Gene3D" id="3.30.1330.160">
    <property type="entry name" value="Cyanuric acid hydrolase/Barbituras, RU C"/>
    <property type="match status" value="1"/>
</dbReference>
<dbReference type="InterPro" id="IPR014086">
    <property type="entry name" value="AtzD/Barbiturase"/>
</dbReference>
<organism evidence="3 4">
    <name type="scientific">Allohahella marinimesophila</name>
    <dbReference type="NCBI Taxonomy" id="1054972"/>
    <lineage>
        <taxon>Bacteria</taxon>
        <taxon>Pseudomonadati</taxon>
        <taxon>Pseudomonadota</taxon>
        <taxon>Gammaproteobacteria</taxon>
        <taxon>Oceanospirillales</taxon>
        <taxon>Hahellaceae</taxon>
        <taxon>Allohahella</taxon>
    </lineage>
</organism>
<protein>
    <submittedName>
        <fullName evidence="3">Ring-opening amidohydrolase</fullName>
    </submittedName>
</protein>
<dbReference type="InterPro" id="IPR043008">
    <property type="entry name" value="AtzD/Barbiturase_RUA"/>
</dbReference>
<evidence type="ECO:0000313" key="3">
    <source>
        <dbReference type="EMBL" id="GAA3947217.1"/>
    </source>
</evidence>
<dbReference type="Proteomes" id="UP001501337">
    <property type="component" value="Unassembled WGS sequence"/>
</dbReference>
<dbReference type="EMBL" id="BAABBO010000001">
    <property type="protein sequence ID" value="GAA3947217.1"/>
    <property type="molecule type" value="Genomic_DNA"/>
</dbReference>
<gene>
    <name evidence="3" type="ORF">GCM10022278_03010</name>
</gene>
<proteinExistence type="inferred from homology"/>
<sequence length="382" mass="40031">MGQAADGAVFRQRVMKSVQIHAFEMRSPDDTRALEQALEVGAIEGDEIVCILVKTEGNGLANDFTRALAEISLLSLLCRHLHLGRDDVEARISLICSGGTEGVLSPHMTVVCVSYQAGGTDVGSGPRLAFGHAHAQRVVHSGVGIDETAQRRAITAAVNQAMIKAGLYDHSAVHLVLVKAALPAGLEAGAQQQAKPALRAASALGVAVALAELSPEHLHDLSEVPRSAWSSRACVTAASDLACSEIVVFGNSPAWGGELVAGHTILADMLDSPSVARLLKQLGYDASPQLNAVDTAAVKAVVLKGEPPRSDIRGHRHTMWDDSDINALRHYRSAMGALLSGLLGCTRHYLSAGAEHQGPPGGANLCVIMQAPASPTHNAREP</sequence>